<dbReference type="Pfam" id="PF14184">
    <property type="entry name" value="YrvL"/>
    <property type="match status" value="1"/>
</dbReference>
<dbReference type="Proteomes" id="UP000192486">
    <property type="component" value="Chromosome"/>
</dbReference>
<keyword evidence="1" id="KW-1133">Transmembrane helix</keyword>
<dbReference type="EMBL" id="CP015108">
    <property type="protein sequence ID" value="ARF14680.1"/>
    <property type="molecule type" value="Genomic_DNA"/>
</dbReference>
<keyword evidence="1" id="KW-0472">Membrane</keyword>
<dbReference type="InterPro" id="IPR025912">
    <property type="entry name" value="YrvL"/>
</dbReference>
<feature type="transmembrane region" description="Helical" evidence="1">
    <location>
        <begin position="105"/>
        <end position="122"/>
    </location>
</feature>
<feature type="transmembrane region" description="Helical" evidence="1">
    <location>
        <begin position="79"/>
        <end position="99"/>
    </location>
</feature>
<feature type="transmembrane region" description="Helical" evidence="1">
    <location>
        <begin position="7"/>
        <end position="29"/>
    </location>
</feature>
<evidence type="ECO:0000313" key="2">
    <source>
        <dbReference type="EMBL" id="ARF14680.1"/>
    </source>
</evidence>
<name>A0ABN4YS78_SPOUR</name>
<evidence type="ECO:0000313" key="3">
    <source>
        <dbReference type="Proteomes" id="UP000192486"/>
    </source>
</evidence>
<keyword evidence="3" id="KW-1185">Reference proteome</keyword>
<accession>A0ABN4YS78</accession>
<evidence type="ECO:0000256" key="1">
    <source>
        <dbReference type="SAM" id="Phobius"/>
    </source>
</evidence>
<gene>
    <name evidence="2" type="ORF">SporoS204_11315</name>
</gene>
<sequence length="148" mass="16887">MKKIKTFFICTSIVLIILLAITFFDYIFLRLLGLQYDSIGALLFFFVLYLFFEIPLSLITNAIPKALKSVGIIKSSKGWLVFILNISLTFTLIGLLDHFMENIEISIQGVFIFALISGFLSWKLSENDVEPPDVESKEFKELGDKFNT</sequence>
<proteinExistence type="predicted"/>
<evidence type="ECO:0008006" key="4">
    <source>
        <dbReference type="Google" id="ProtNLM"/>
    </source>
</evidence>
<organism evidence="2 3">
    <name type="scientific">Sporosarcina ureae</name>
    <dbReference type="NCBI Taxonomy" id="1571"/>
    <lineage>
        <taxon>Bacteria</taxon>
        <taxon>Bacillati</taxon>
        <taxon>Bacillota</taxon>
        <taxon>Bacilli</taxon>
        <taxon>Bacillales</taxon>
        <taxon>Caryophanaceae</taxon>
        <taxon>Sporosarcina</taxon>
    </lineage>
</organism>
<feature type="transmembrane region" description="Helical" evidence="1">
    <location>
        <begin position="41"/>
        <end position="59"/>
    </location>
</feature>
<reference evidence="2 3" key="1">
    <citation type="submission" date="2016-04" db="EMBL/GenBank/DDBJ databases">
        <title>Comparative Genomics and Epigenetics of Sporosarcina ureae.</title>
        <authorList>
            <person name="Oliver A.S."/>
            <person name="Cooper K.K."/>
        </authorList>
    </citation>
    <scope>NUCLEOTIDE SEQUENCE [LARGE SCALE GENOMIC DNA]</scope>
    <source>
        <strain evidence="2 3">S204</strain>
    </source>
</reference>
<keyword evidence="1" id="KW-0812">Transmembrane</keyword>
<protein>
    <recommendedName>
        <fullName evidence="4">Regulatory protein YrvL</fullName>
    </recommendedName>
</protein>